<dbReference type="EMBL" id="PPEK01000001">
    <property type="protein sequence ID" value="PNV68593.1"/>
    <property type="molecule type" value="Genomic_DNA"/>
</dbReference>
<keyword evidence="1" id="KW-1133">Transmembrane helix</keyword>
<evidence type="ECO:0000256" key="1">
    <source>
        <dbReference type="SAM" id="Phobius"/>
    </source>
</evidence>
<dbReference type="OrthoDB" id="3176810at2"/>
<protein>
    <recommendedName>
        <fullName evidence="4">DUF2975 domain-containing protein</fullName>
    </recommendedName>
</protein>
<feature type="transmembrane region" description="Helical" evidence="1">
    <location>
        <begin position="101"/>
        <end position="124"/>
    </location>
</feature>
<evidence type="ECO:0000313" key="3">
    <source>
        <dbReference type="Proteomes" id="UP000236197"/>
    </source>
</evidence>
<dbReference type="Proteomes" id="UP000236197">
    <property type="component" value="Unassembled WGS sequence"/>
</dbReference>
<feature type="transmembrane region" description="Helical" evidence="1">
    <location>
        <begin position="144"/>
        <end position="163"/>
    </location>
</feature>
<sequence length="177" mass="19548">MLIKELSEVEASLIKMKKVSRVLSHVLKVAILLFSILFLFSIFVIVANEQVDPIRAVISTTPLILYALATIILLVIMHGVFEDIAKDRTPFTNTQVRRFKWAAIILILGAVVEMVFSIGVLPVAQTENVIVNYYDSSAGSNTPSINLASVLGAALLYVLSFVFRYGALLQEFTDDTL</sequence>
<keyword evidence="1" id="KW-0472">Membrane</keyword>
<evidence type="ECO:0008006" key="4">
    <source>
        <dbReference type="Google" id="ProtNLM"/>
    </source>
</evidence>
<proteinExistence type="predicted"/>
<dbReference type="RefSeq" id="WP_103263920.1">
    <property type="nucleotide sequence ID" value="NZ_CABMLE010000001.1"/>
</dbReference>
<comment type="caution">
    <text evidence="2">The sequence shown here is derived from an EMBL/GenBank/DDBJ whole genome shotgun (WGS) entry which is preliminary data.</text>
</comment>
<gene>
    <name evidence="2" type="ORF">C2L71_00995</name>
</gene>
<accession>A0A2K2UE61</accession>
<feature type="transmembrane region" description="Helical" evidence="1">
    <location>
        <begin position="63"/>
        <end position="81"/>
    </location>
</feature>
<organism evidence="2 3">
    <name type="scientific">Enteroscipio rubneri</name>
    <dbReference type="NCBI Taxonomy" id="2070686"/>
    <lineage>
        <taxon>Bacteria</taxon>
        <taxon>Bacillati</taxon>
        <taxon>Actinomycetota</taxon>
        <taxon>Coriobacteriia</taxon>
        <taxon>Eggerthellales</taxon>
        <taxon>Eggerthellaceae</taxon>
        <taxon>Enteroscipio</taxon>
    </lineage>
</organism>
<keyword evidence="3" id="KW-1185">Reference proteome</keyword>
<reference evidence="3" key="1">
    <citation type="submission" date="2018-01" db="EMBL/GenBank/DDBJ databases">
        <title>Rubneribacter badeniensis gen. nov., sp. nov., and Colonibacter rubneri, gen. nov., sp. nov., WGS of new members of the Eggerthellaceae.</title>
        <authorList>
            <person name="Danylec N."/>
            <person name="Stoll D.A."/>
            <person name="Doetsch A."/>
            <person name="Kulling S.E."/>
            <person name="Huch M."/>
        </authorList>
    </citation>
    <scope>NUCLEOTIDE SEQUENCE [LARGE SCALE GENOMIC DNA]</scope>
    <source>
        <strain evidence="3">ResAG-96</strain>
    </source>
</reference>
<keyword evidence="1" id="KW-0812">Transmembrane</keyword>
<evidence type="ECO:0000313" key="2">
    <source>
        <dbReference type="EMBL" id="PNV68593.1"/>
    </source>
</evidence>
<dbReference type="AlphaFoldDB" id="A0A2K2UE61"/>
<feature type="transmembrane region" description="Helical" evidence="1">
    <location>
        <begin position="26"/>
        <end position="47"/>
    </location>
</feature>
<name>A0A2K2UE61_9ACTN</name>